<organism evidence="1 2">
    <name type="scientific">Phytophthora oleae</name>
    <dbReference type="NCBI Taxonomy" id="2107226"/>
    <lineage>
        <taxon>Eukaryota</taxon>
        <taxon>Sar</taxon>
        <taxon>Stramenopiles</taxon>
        <taxon>Oomycota</taxon>
        <taxon>Peronosporomycetes</taxon>
        <taxon>Peronosporales</taxon>
        <taxon>Peronosporaceae</taxon>
        <taxon>Phytophthora</taxon>
    </lineage>
</organism>
<sequence length="165" mass="18333">MADDVVKILEGACLSSIYCLRESEGAVMVENMVGMVARDCMLNDTIMDFGMRCICESIGGCYVLDSFAPTMGCPPPPNSPISSYKCVVMAVHLSGIHWGGNYRLLYLQYFNTDNYAVFVRAALFFDVLRYNGVDLRKCGGWNFEEMARGFHARSGISCAREECVN</sequence>
<accession>A0ABD3FN72</accession>
<dbReference type="EMBL" id="JBIMZQ010000013">
    <property type="protein sequence ID" value="KAL3667842.1"/>
    <property type="molecule type" value="Genomic_DNA"/>
</dbReference>
<evidence type="ECO:0000313" key="2">
    <source>
        <dbReference type="Proteomes" id="UP001632037"/>
    </source>
</evidence>
<dbReference type="InterPro" id="IPR038765">
    <property type="entry name" value="Papain-like_cys_pep_sf"/>
</dbReference>
<protein>
    <submittedName>
        <fullName evidence="1">Uncharacterized protein</fullName>
    </submittedName>
</protein>
<dbReference type="SUPFAM" id="SSF54001">
    <property type="entry name" value="Cysteine proteinases"/>
    <property type="match status" value="1"/>
</dbReference>
<gene>
    <name evidence="1" type="ORF">V7S43_007392</name>
</gene>
<reference evidence="1 2" key="1">
    <citation type="submission" date="2024-09" db="EMBL/GenBank/DDBJ databases">
        <title>Genome sequencing and assembly of Phytophthora oleae, isolate VK10A, causative agent of rot of olive drupes.</title>
        <authorList>
            <person name="Conti Taguali S."/>
            <person name="Riolo M."/>
            <person name="La Spada F."/>
            <person name="Cacciola S.O."/>
            <person name="Dionisio G."/>
        </authorList>
    </citation>
    <scope>NUCLEOTIDE SEQUENCE [LARGE SCALE GENOMIC DNA]</scope>
    <source>
        <strain evidence="1 2">VK10A</strain>
    </source>
</reference>
<dbReference type="AlphaFoldDB" id="A0ABD3FN72"/>
<name>A0ABD3FN72_9STRA</name>
<comment type="caution">
    <text evidence="1">The sequence shown here is derived from an EMBL/GenBank/DDBJ whole genome shotgun (WGS) entry which is preliminary data.</text>
</comment>
<dbReference type="Proteomes" id="UP001632037">
    <property type="component" value="Unassembled WGS sequence"/>
</dbReference>
<evidence type="ECO:0000313" key="1">
    <source>
        <dbReference type="EMBL" id="KAL3667842.1"/>
    </source>
</evidence>
<proteinExistence type="predicted"/>
<keyword evidence="2" id="KW-1185">Reference proteome</keyword>